<keyword evidence="4" id="KW-0966">Cell projection</keyword>
<keyword evidence="2" id="KW-0963">Cytoplasm</keyword>
<keyword evidence="10" id="KW-1185">Reference proteome</keyword>
<evidence type="ECO:0000256" key="7">
    <source>
        <dbReference type="SAM" id="Coils"/>
    </source>
</evidence>
<evidence type="ECO:0000256" key="2">
    <source>
        <dbReference type="ARBA" id="ARBA00022490"/>
    </source>
</evidence>
<evidence type="ECO:0000313" key="10">
    <source>
        <dbReference type="Proteomes" id="UP001208570"/>
    </source>
</evidence>
<comment type="subcellular location">
    <subcellularLocation>
        <location evidence="1">Cytoplasm</location>
        <location evidence="1">Cytoskeleton</location>
        <location evidence="1">Cilium axoneme</location>
    </subcellularLocation>
</comment>
<evidence type="ECO:0000256" key="6">
    <source>
        <dbReference type="ARBA" id="ARBA00029555"/>
    </source>
</evidence>
<feature type="domain" description="CFAP91" evidence="8">
    <location>
        <begin position="178"/>
        <end position="306"/>
    </location>
</feature>
<dbReference type="Proteomes" id="UP001208570">
    <property type="component" value="Unassembled WGS sequence"/>
</dbReference>
<dbReference type="PANTHER" id="PTHR22455">
    <property type="entry name" value="CILIA- AND FLAGELLA-ASSOCIATED PROTEIN 91"/>
    <property type="match status" value="1"/>
</dbReference>
<comment type="caution">
    <text evidence="9">The sequence shown here is derived from an EMBL/GenBank/DDBJ whole genome shotgun (WGS) entry which is preliminary data.</text>
</comment>
<evidence type="ECO:0000256" key="5">
    <source>
        <dbReference type="ARBA" id="ARBA00029468"/>
    </source>
</evidence>
<evidence type="ECO:0000259" key="8">
    <source>
        <dbReference type="Pfam" id="PF14738"/>
    </source>
</evidence>
<keyword evidence="7" id="KW-0175">Coiled coil</keyword>
<dbReference type="AlphaFoldDB" id="A0AAD9KF10"/>
<dbReference type="PANTHER" id="PTHR22455:SF10">
    <property type="entry name" value="CILIA- AND FLAGELLA-ASSOCIATED PROTEIN 91"/>
    <property type="match status" value="1"/>
</dbReference>
<evidence type="ECO:0000313" key="9">
    <source>
        <dbReference type="EMBL" id="KAK2170131.1"/>
    </source>
</evidence>
<gene>
    <name evidence="9" type="ORF">LSH36_4g11040</name>
</gene>
<dbReference type="InterPro" id="IPR026720">
    <property type="entry name" value="CFAP91"/>
</dbReference>
<evidence type="ECO:0000256" key="3">
    <source>
        <dbReference type="ARBA" id="ARBA00023212"/>
    </source>
</evidence>
<evidence type="ECO:0000256" key="4">
    <source>
        <dbReference type="ARBA" id="ARBA00023273"/>
    </source>
</evidence>
<dbReference type="GO" id="GO:0005930">
    <property type="term" value="C:axoneme"/>
    <property type="evidence" value="ECO:0007669"/>
    <property type="project" value="UniProtKB-SubCell"/>
</dbReference>
<keyword evidence="3" id="KW-0206">Cytoskeleton</keyword>
<accession>A0AAD9KF10</accession>
<comment type="similarity">
    <text evidence="5">Belongs to the CFAP91 family.</text>
</comment>
<reference evidence="9" key="1">
    <citation type="journal article" date="2023" name="Mol. Biol. Evol.">
        <title>Third-Generation Sequencing Reveals the Adaptive Role of the Epigenome in Three Deep-Sea Polychaetes.</title>
        <authorList>
            <person name="Perez M."/>
            <person name="Aroh O."/>
            <person name="Sun Y."/>
            <person name="Lan Y."/>
            <person name="Juniper S.K."/>
            <person name="Young C.R."/>
            <person name="Angers B."/>
            <person name="Qian P.Y."/>
        </authorList>
    </citation>
    <scope>NUCLEOTIDE SEQUENCE</scope>
    <source>
        <strain evidence="9">P08H-3</strain>
    </source>
</reference>
<name>A0AAD9KF10_9ANNE</name>
<dbReference type="EMBL" id="JAODUP010000004">
    <property type="protein sequence ID" value="KAK2170131.1"/>
    <property type="molecule type" value="Genomic_DNA"/>
</dbReference>
<dbReference type="Pfam" id="PF14738">
    <property type="entry name" value="CFAP91"/>
    <property type="match status" value="1"/>
</dbReference>
<dbReference type="InterPro" id="IPR032840">
    <property type="entry name" value="CFAP91_dom"/>
</dbReference>
<proteinExistence type="inferred from homology"/>
<protein>
    <recommendedName>
        <fullName evidence="6">Cilia- and flagella-associated protein 91</fullName>
    </recommendedName>
</protein>
<sequence length="306" mass="35958">MTTQTQTIKRPALQAERVHDYLYDPHYHLASERDHARATFKAHTSTTRVKRVPNYGTMFSELRHHPRFQMRLDVTDPVPKFISRQWHGYADQAREQLVRYKTFNYDPSVQAPRESHPEVQISGPNRYRYFTRPIIPFLQQVPPNVLLASARNDPLTGGAGMDQGEDRTQTPPYRTAMTQTDYRDSEAQTDPYTPEYVVRPGSQPELLTLATLSYGHGLPAGLAEIEMIERARAKREWESTLPPLNDVSQLEKRRKMMDEMERQEWALRETEIEKLQEARLEVLKKLLRQREEHHQELNTKRLDKLW</sequence>
<evidence type="ECO:0000256" key="1">
    <source>
        <dbReference type="ARBA" id="ARBA00004430"/>
    </source>
</evidence>
<feature type="coiled-coil region" evidence="7">
    <location>
        <begin position="253"/>
        <end position="303"/>
    </location>
</feature>
<organism evidence="9 10">
    <name type="scientific">Paralvinella palmiformis</name>
    <dbReference type="NCBI Taxonomy" id="53620"/>
    <lineage>
        <taxon>Eukaryota</taxon>
        <taxon>Metazoa</taxon>
        <taxon>Spiralia</taxon>
        <taxon>Lophotrochozoa</taxon>
        <taxon>Annelida</taxon>
        <taxon>Polychaeta</taxon>
        <taxon>Sedentaria</taxon>
        <taxon>Canalipalpata</taxon>
        <taxon>Terebellida</taxon>
        <taxon>Terebelliformia</taxon>
        <taxon>Alvinellidae</taxon>
        <taxon>Paralvinella</taxon>
    </lineage>
</organism>